<feature type="region of interest" description="Disordered" evidence="19">
    <location>
        <begin position="444"/>
        <end position="468"/>
    </location>
</feature>
<feature type="region of interest" description="Disordered" evidence="19">
    <location>
        <begin position="1626"/>
        <end position="1663"/>
    </location>
</feature>
<feature type="compositionally biased region" description="Basic and acidic residues" evidence="19">
    <location>
        <begin position="1786"/>
        <end position="1813"/>
    </location>
</feature>
<keyword evidence="11" id="KW-0862">Zinc</keyword>
<keyword evidence="5" id="KW-0488">Methylation</keyword>
<dbReference type="Gene3D" id="3.30.60.20">
    <property type="match status" value="1"/>
</dbReference>
<keyword evidence="7" id="KW-0597">Phosphoprotein</keyword>
<feature type="coiled-coil region" evidence="18">
    <location>
        <begin position="2376"/>
        <end position="2403"/>
    </location>
</feature>
<evidence type="ECO:0000256" key="18">
    <source>
        <dbReference type="SAM" id="Coils"/>
    </source>
</evidence>
<dbReference type="InterPro" id="IPR035899">
    <property type="entry name" value="DBL_dom_sf"/>
</dbReference>
<dbReference type="Gene3D" id="2.30.29.30">
    <property type="entry name" value="Pleckstrin-homology domain (PH domain)/Phosphotyrosine-binding domain (PTB)"/>
    <property type="match status" value="1"/>
</dbReference>
<feature type="compositionally biased region" description="Polar residues" evidence="19">
    <location>
        <begin position="2745"/>
        <end position="2760"/>
    </location>
</feature>
<dbReference type="GO" id="GO:0005634">
    <property type="term" value="C:nucleus"/>
    <property type="evidence" value="ECO:0007669"/>
    <property type="project" value="UniProtKB-SubCell"/>
</dbReference>
<evidence type="ECO:0000256" key="16">
    <source>
        <dbReference type="ARBA" id="ARBA00072516"/>
    </source>
</evidence>
<feature type="region of interest" description="Disordered" evidence="19">
    <location>
        <begin position="816"/>
        <end position="882"/>
    </location>
</feature>
<evidence type="ECO:0000256" key="1">
    <source>
        <dbReference type="ARBA" id="ARBA00004123"/>
    </source>
</evidence>
<evidence type="ECO:0000256" key="12">
    <source>
        <dbReference type="ARBA" id="ARBA00023054"/>
    </source>
</evidence>
<dbReference type="PANTHER" id="PTHR13944:SF18">
    <property type="entry name" value="A-KINASE ANCHOR PROTEIN 13"/>
    <property type="match status" value="1"/>
</dbReference>
<feature type="compositionally biased region" description="Basic and acidic residues" evidence="19">
    <location>
        <begin position="2693"/>
        <end position="2709"/>
    </location>
</feature>
<gene>
    <name evidence="23" type="ORF">CK820_G0032220</name>
</gene>
<dbReference type="InterPro" id="IPR002219">
    <property type="entry name" value="PKC_DAG/PE"/>
</dbReference>
<keyword evidence="13" id="KW-0472">Membrane</keyword>
<dbReference type="SMART" id="SM00325">
    <property type="entry name" value="RhoGEF"/>
    <property type="match status" value="1"/>
</dbReference>
<dbReference type="Pfam" id="PF17838">
    <property type="entry name" value="PH_16"/>
    <property type="match status" value="1"/>
</dbReference>
<evidence type="ECO:0000256" key="14">
    <source>
        <dbReference type="ARBA" id="ARBA00023242"/>
    </source>
</evidence>
<organism evidence="23 24">
    <name type="scientific">Pan troglodytes</name>
    <name type="common">Chimpanzee</name>
    <dbReference type="NCBI Taxonomy" id="9598"/>
    <lineage>
        <taxon>Eukaryota</taxon>
        <taxon>Metazoa</taxon>
        <taxon>Chordata</taxon>
        <taxon>Craniata</taxon>
        <taxon>Vertebrata</taxon>
        <taxon>Euteleostomi</taxon>
        <taxon>Mammalia</taxon>
        <taxon>Eutheria</taxon>
        <taxon>Euarchontoglires</taxon>
        <taxon>Primates</taxon>
        <taxon>Haplorrhini</taxon>
        <taxon>Catarrhini</taxon>
        <taxon>Hominidae</taxon>
        <taxon>Pan</taxon>
    </lineage>
</organism>
<keyword evidence="12 18" id="KW-0175">Coiled coil</keyword>
<dbReference type="FunFam" id="2.30.29.30:FF:000021">
    <property type="entry name" value="Rho guanine nucleotide exchange factor 2"/>
    <property type="match status" value="1"/>
</dbReference>
<evidence type="ECO:0000256" key="7">
    <source>
        <dbReference type="ARBA" id="ARBA00022553"/>
    </source>
</evidence>
<evidence type="ECO:0000256" key="5">
    <source>
        <dbReference type="ARBA" id="ARBA00022481"/>
    </source>
</evidence>
<feature type="region of interest" description="Disordered" evidence="19">
    <location>
        <begin position="2491"/>
        <end position="2527"/>
    </location>
</feature>
<dbReference type="PROSITE" id="PS50081">
    <property type="entry name" value="ZF_DAG_PE_2"/>
    <property type="match status" value="1"/>
</dbReference>
<keyword evidence="9" id="KW-0479">Metal-binding</keyword>
<dbReference type="GO" id="GO:0005829">
    <property type="term" value="C:cytosol"/>
    <property type="evidence" value="ECO:0007669"/>
    <property type="project" value="UniProtKB-SubCell"/>
</dbReference>
<feature type="region of interest" description="Disordered" evidence="19">
    <location>
        <begin position="1047"/>
        <end position="1097"/>
    </location>
</feature>
<sequence length="2845" mass="311239">MVLMLRTGAMPPPGERPPIVFLRGEVSWVMKLNPQQAPLYGDCVVTVLLAEEDKVEDDVVFYLVFLGSTLRHCTSTRKVSSDTLETIAPGHDCCETVKVQLCASKEGLPVFVVAEEDFHFVQDEAYDAAQFLATSAGNQQALNFTRFLDQSGPPSGDVNSLDKKLVLAFRHLKLPAEWNVLGTDQSLHDAGPRETLMHFAVRLGLLRLTWFLLQKPGGRGALSIHNQEGATPVSLALERGYHKLHQLLTEENAGEPDSWSSLSYEIPYGDCSVRHHRELDIYTLTSESDSHHEHPFPGDSCTGPIFKLMNIQQQLMKTNLKQMDSLMPLMMTAQDPSSAPETDGQFLPCAPEPTDPQRLSSSEETESTQCCPGSPVAQTESPCDLSSIVEEENTDRSCRKKNKGVERKGEEVEPAPIVDSGTVSDQDSCLQSLPDCGVKGTEGLSSCGNRNEETGTKSSGMPTDQESLSSGDAVLQRDLVMEPGTAQYSSGGELGGISTTNVSTPDTAGEMEHGLMNPDATVWKNVLQEGESTKERFENSNIGTAGASDVHVTSKPVDKISVPNCAPAASSLDGNKPAESSLAFSNEETSTEKTAETETSRSHEESADAPVDQNSVVIPAAAKDKISDGLEPYTVLAAGIGEAMSPSDLALLGLEEDVMPHQNSETNSSHAQSQKGKSSPICSTTGDDKLCADSACQQNTVTSSGDLVAKLCDNIVSEPESTTARQPSSQDPPDASHCEDPQAHTVTSDPVRDTQERVDFCPFKVVDNKGQRKDVKLDKPLTNMLEVVSHPHPVVPKMEKELVPDQAVISDSTFSLANSPGSESVTKDDALSFVPSQKEKGTATPELHMATDYRVGQDGDSNEPDTPPLEDRAADLSTSSTAAELQHGMGNTSLTGLGGEHEGPAPPAIPEALNIKGNTDSSLQSVGKATLALDSVLTEEGKLLVVSESSAAQEQDKDKAVTCSSIKENALSSGTLQEEQRTPPPGQDTQQFHEKSISADYAKDKALQLSNSPGASSAFLKAETEHNKEVAPQVSLLTQGGAAQSLVPPGASLATESRQEALGAEHNSSALLPDGSDGSDALNCSQPSPLDVGVKNTQSQGKTSACEVSGNVTVDVTGVNALQGMAEPRRENISHNTQDILIPNILLSQEKNAVLGLPVALQDKAVTDPQGVGTPEMIPLDWEKGKLEGADHSCTMGDAEEAQIDDEAHPVLLQPVAKELPTDMELSAHDDGAPAGVREVMRAPPSGRERSTPSLPCTVSAQDAPLPKGADLIEEAASCIVDAVIEQVKAAGALLTEGEACHMSLSSPELGPLTKGLESAFTEKVSTFPPGESLPMGSTPEEATGSLAGCFAGREEPEKIILPVQGPEPAAEMPDVKAEDEVDFRASSISEEVAVGSIAATLKMKQGPMTQAINRENWCTIEPCPDAASLLASKQSPECENFLDVGLGRECTSKQGVLKRESGSDSDLFHSPSDDMDSIIFPKPEEEQLACDITGSSSSTDDTASLDRHSSHGSDVSLSQILKPNRSRDRQSLDGFYSHGMGAEGRESESEPADPGDVEEEEMDSITEVPANCSVLRSSMRSLSPFRRHSWGPGKNAASDAEMNHRSSMRVLGDVVRRPPIHRRSFSLEGLTGGAGVGNKPSSSLEVSSANAEELRHPFSGEERVDSLVSLSEEDLESGQREHRMFDQQICHRSKQQGFNYCTSAISSPLTKSISLMTISHPGLDNSRPFHSTFHNTSANLTESITEENYNFLPHSPSKKDSEWKSGTKVSRTFSYIKNKMSSSKKSKEKEKEKDKIKEKEKDSKDKEKDKKTVNGHTFSSIPVVGPISCSQCMKPFTNKDAYTCANCSAFVHKGCRESLASCAKVKMKQPKGSLQAHDTSSLPTVIMRNKPSQPKERPRSAVLLVDETTTTPIFANRRSQQSVSLSKSVSIQNITGVGNDENMSNTWKFLSHSTDSLNKISKVNESTESLTDEGVGTDMNEGQLLGDFEIESKQLEAESWSRIIDSKFLKQQKKDVVKRQEVIYELMQTEFHHVRTLKIMSGVYSQGMMADLLFEQQMVEKLFPCLDELISIHSQFFQRILERKKESLVDKSEKNFLIKRIGDVLVNQFSGENAERLKKTYGKFCGQHNQSVNYFKDLYAKDKRFQAFVKKKMSSSVVRRLGIPECILLVTQRITKYPVLFQRILQCTKDNEVEQEDLAQSLSLVKDVIGAVDSKVASYEKKVRLNEIYTKTDSKSIMRMKSGQMFAKEDLKRKKLVRDGSVFLKNAAGRLKEVQAVLLTDILVFLQEKDQKYIFASLDQKSTVISLKKLIVREVAHEEKGLFLISMGMTDPEMVEVHASSKEERNSWIQIIQDTINTLNRDEDEGIPSENEEEKKMLDTRARELKEQLQQKDQKILLLLEEKEMIFRDMAECSTPLPEDCSPTHSPRVLFRSNTEEALKGGPLMKSAINEVEILQGLVSGNLGGTLGPTVSSPIEQDVVGPVSLPRRAETFGGFDSHQMNASKGGEKEEGDDGQDLRRTESDSGLKKGGNANLVFMLKRNSEQVVQSVVHLYELLSALQGVVLQQDSYIEDQKLVLSERALTRSLSRPSSLIEQEKQRSLEKQRQDLANLQKQQAQYLEEKRRREREWEARERELREREALLAQREEEVQQGQQDLEKEREELQQKKGTYQYDLERLRAAQKQLEREQEQLRREAERLSQRQTERDLCQVSHPHTKLMRIPSFFPSPEEPPSPSAPSIAKSGSLDSELSVSPKRNSISRTHKDKGPFHILSSTSQTNKGPEGQSQAPASTSASTRLFGLTKPKEKKEKKKKNKTSRSQPGDTDGCLLLGFAFAFPTVFSSLFT</sequence>
<dbReference type="GO" id="GO:1902531">
    <property type="term" value="P:regulation of intracellular signal transduction"/>
    <property type="evidence" value="ECO:0007669"/>
    <property type="project" value="UniProtKB-ARBA"/>
</dbReference>
<feature type="compositionally biased region" description="Acidic residues" evidence="19">
    <location>
        <begin position="1550"/>
        <end position="1565"/>
    </location>
</feature>
<evidence type="ECO:0000256" key="17">
    <source>
        <dbReference type="ARBA" id="ARBA00077453"/>
    </source>
</evidence>
<reference evidence="23 24" key="1">
    <citation type="submission" date="2017-12" db="EMBL/GenBank/DDBJ databases">
        <title>High-resolution comparative analysis of great ape genomes.</title>
        <authorList>
            <person name="Pollen A."/>
            <person name="Hastie A."/>
            <person name="Hormozdiari F."/>
            <person name="Dougherty M."/>
            <person name="Liu R."/>
            <person name="Chaisson M."/>
            <person name="Hoppe E."/>
            <person name="Hill C."/>
            <person name="Pang A."/>
            <person name="Hillier L."/>
            <person name="Baker C."/>
            <person name="Armstrong J."/>
            <person name="Shendure J."/>
            <person name="Paten B."/>
            <person name="Wilson R."/>
            <person name="Chao H."/>
            <person name="Schneider V."/>
            <person name="Ventura M."/>
            <person name="Kronenberg Z."/>
            <person name="Murali S."/>
            <person name="Gordon D."/>
            <person name="Cantsilieris S."/>
            <person name="Munson K."/>
            <person name="Nelson B."/>
            <person name="Raja A."/>
            <person name="Underwood J."/>
            <person name="Diekhans M."/>
            <person name="Fiddes I."/>
            <person name="Haussler D."/>
            <person name="Eichler E."/>
        </authorList>
    </citation>
    <scope>NUCLEOTIDE SEQUENCE [LARGE SCALE GENOMIC DNA]</scope>
    <source>
        <strain evidence="23">Yerkes chimp pedigree #C0471</strain>
    </source>
</reference>
<dbReference type="EMBL" id="NBAG03000308">
    <property type="protein sequence ID" value="PNI42677.1"/>
    <property type="molecule type" value="Genomic_DNA"/>
</dbReference>
<dbReference type="GO" id="GO:0005938">
    <property type="term" value="C:cell cortex"/>
    <property type="evidence" value="ECO:0007669"/>
    <property type="project" value="UniProtKB-SubCell"/>
</dbReference>
<evidence type="ECO:0000313" key="24">
    <source>
        <dbReference type="Proteomes" id="UP000236370"/>
    </source>
</evidence>
<comment type="caution">
    <text evidence="23">The sequence shown here is derived from an EMBL/GenBank/DDBJ whole genome shotgun (WGS) entry which is preliminary data.</text>
</comment>
<feature type="region of interest" description="Disordered" evidence="19">
    <location>
        <begin position="1780"/>
        <end position="1818"/>
    </location>
</feature>
<keyword evidence="14" id="KW-0539">Nucleus</keyword>
<evidence type="ECO:0000259" key="22">
    <source>
        <dbReference type="PROSITE" id="PS50081"/>
    </source>
</evidence>
<keyword evidence="6" id="KW-0963">Cytoplasm</keyword>
<dbReference type="InterPro" id="IPR041020">
    <property type="entry name" value="PH_16"/>
</dbReference>
<feature type="compositionally biased region" description="Polar residues" evidence="19">
    <location>
        <begin position="456"/>
        <end position="468"/>
    </location>
</feature>
<evidence type="ECO:0000259" key="20">
    <source>
        <dbReference type="PROSITE" id="PS50003"/>
    </source>
</evidence>
<dbReference type="Proteomes" id="UP000236370">
    <property type="component" value="Unassembled WGS sequence"/>
</dbReference>
<feature type="compositionally biased region" description="Polar residues" evidence="19">
    <location>
        <begin position="1513"/>
        <end position="1522"/>
    </location>
</feature>
<evidence type="ECO:0000256" key="13">
    <source>
        <dbReference type="ARBA" id="ARBA00023136"/>
    </source>
</evidence>
<name>A0A2J8L5Y4_PANTR</name>
<dbReference type="CDD" id="cd20878">
    <property type="entry name" value="C1_AKAP13"/>
    <property type="match status" value="1"/>
</dbReference>
<evidence type="ECO:0000256" key="6">
    <source>
        <dbReference type="ARBA" id="ARBA00022490"/>
    </source>
</evidence>
<dbReference type="PROSITE" id="PS50010">
    <property type="entry name" value="DH_2"/>
    <property type="match status" value="1"/>
</dbReference>
<dbReference type="SMART" id="SM00233">
    <property type="entry name" value="PH"/>
    <property type="match status" value="1"/>
</dbReference>
<comment type="subunit">
    <text evidence="15">Interacts with the cAMP-dependent protein kinase (PKA) holoenzyme and with the regulatory subunit PRKAR2A. Interacts with RHOA. Also interacts with RHOB and RHOC. Identified in a ternary complex with RHOA and PRKAR2A. Identified in a complex with NR3C1 and RHOA. Interacts with BRAF and KSR1. Identified in a complex with BRAF and KSR1. Component of a signaling complex containing at least AKAP13, PKN1, MAPK14, ZAK and MAP2K3. Within this complex, AKAP13 interacts directly with PKN1, which in turn recruits MAPK14, MAP2K3 and ZAK. Interacts (phosphorylated form) with YWHAB and YWHAZ. Interaction with YWHAB inhibits activation of RHOA, interferes with PKN1 binding and activation of MAP kinases. Interacts with GNA12. Interacts with IKBKB. Interacts with ESR1, THRA, PPARA and NME2. Interacts (via the C-terminal domain after the PH domain) with MEF2C and RXRB. Interacts (via the C-terminal domain after the PH domain) with PRKD1.</text>
</comment>
<dbReference type="FunFam" id="1.20.900.10:FF:000004">
    <property type="entry name" value="Rho guanine nucleotide exchange factor 2"/>
    <property type="match status" value="1"/>
</dbReference>
<feature type="region of interest" description="Disordered" evidence="19">
    <location>
        <begin position="568"/>
        <end position="616"/>
    </location>
</feature>
<feature type="domain" description="PH" evidence="20">
    <location>
        <begin position="2256"/>
        <end position="2358"/>
    </location>
</feature>
<evidence type="ECO:0000256" key="2">
    <source>
        <dbReference type="ARBA" id="ARBA00004170"/>
    </source>
</evidence>
<accession>A0A2J8L5Y4</accession>
<feature type="compositionally biased region" description="Polar residues" evidence="19">
    <location>
        <begin position="968"/>
        <end position="977"/>
    </location>
</feature>
<dbReference type="SUPFAM" id="SSF57889">
    <property type="entry name" value="Cysteine-rich domain"/>
    <property type="match status" value="1"/>
</dbReference>
<dbReference type="Gene3D" id="1.20.900.10">
    <property type="entry name" value="Dbl homology (DH) domain"/>
    <property type="match status" value="1"/>
</dbReference>
<feature type="region of interest" description="Disordered" evidence="19">
    <location>
        <begin position="968"/>
        <end position="992"/>
    </location>
</feature>
<feature type="compositionally biased region" description="Basic and acidic residues" evidence="19">
    <location>
        <begin position="590"/>
        <end position="606"/>
    </location>
</feature>
<evidence type="ECO:0000256" key="8">
    <source>
        <dbReference type="ARBA" id="ARBA00022658"/>
    </source>
</evidence>
<feature type="compositionally biased region" description="Polar residues" evidence="19">
    <location>
        <begin position="1640"/>
        <end position="1651"/>
    </location>
</feature>
<dbReference type="PROSITE" id="PS50003">
    <property type="entry name" value="PH_DOMAIN"/>
    <property type="match status" value="1"/>
</dbReference>
<feature type="region of interest" description="Disordered" evidence="19">
    <location>
        <begin position="1493"/>
        <end position="1573"/>
    </location>
</feature>
<feature type="domain" description="Phorbol-ester/DAG-type" evidence="22">
    <location>
        <begin position="1816"/>
        <end position="1863"/>
    </location>
</feature>
<dbReference type="SUPFAM" id="SSF50729">
    <property type="entry name" value="PH domain-like"/>
    <property type="match status" value="1"/>
</dbReference>
<feature type="region of interest" description="Disordered" evidence="19">
    <location>
        <begin position="719"/>
        <end position="753"/>
    </location>
</feature>
<dbReference type="GO" id="GO:0016020">
    <property type="term" value="C:membrane"/>
    <property type="evidence" value="ECO:0007669"/>
    <property type="project" value="UniProtKB-SubCell"/>
</dbReference>
<dbReference type="InterPro" id="IPR000219">
    <property type="entry name" value="DH_dom"/>
</dbReference>
<feature type="region of interest" description="Disordered" evidence="19">
    <location>
        <begin position="1456"/>
        <end position="1479"/>
    </location>
</feature>
<dbReference type="Pfam" id="PF00621">
    <property type="entry name" value="RhoGEF"/>
    <property type="match status" value="1"/>
</dbReference>
<feature type="compositionally biased region" description="Polar residues" evidence="19">
    <location>
        <begin position="719"/>
        <end position="731"/>
    </location>
</feature>
<feature type="region of interest" description="Disordered" evidence="19">
    <location>
        <begin position="661"/>
        <end position="682"/>
    </location>
</feature>
<dbReference type="PROSITE" id="PS00479">
    <property type="entry name" value="ZF_DAG_PE_1"/>
    <property type="match status" value="1"/>
</dbReference>
<dbReference type="FunFam" id="3.30.60.20:FF:000038">
    <property type="entry name" value="A-kinase anchor protein 13 isoform X1"/>
    <property type="match status" value="1"/>
</dbReference>
<protein>
    <recommendedName>
        <fullName evidence="16">A-kinase anchor protein 13</fullName>
    </recommendedName>
    <alternativeName>
        <fullName evidence="17">AKAP-Lbc</fullName>
    </alternativeName>
</protein>
<evidence type="ECO:0000256" key="15">
    <source>
        <dbReference type="ARBA" id="ARBA00064296"/>
    </source>
</evidence>
<evidence type="ECO:0000256" key="3">
    <source>
        <dbReference type="ARBA" id="ARBA00004514"/>
    </source>
</evidence>
<evidence type="ECO:0000259" key="21">
    <source>
        <dbReference type="PROSITE" id="PS50010"/>
    </source>
</evidence>
<dbReference type="GO" id="GO:0005085">
    <property type="term" value="F:guanyl-nucleotide exchange factor activity"/>
    <property type="evidence" value="ECO:0007669"/>
    <property type="project" value="UniProtKB-KW"/>
</dbReference>
<comment type="subcellular location">
    <subcellularLocation>
        <location evidence="4">Cytoplasm</location>
        <location evidence="4">Cell cortex</location>
    </subcellularLocation>
    <subcellularLocation>
        <location evidence="3">Cytoplasm</location>
        <location evidence="3">Cytosol</location>
    </subcellularLocation>
    <subcellularLocation>
        <location evidence="2">Membrane</location>
        <topology evidence="2">Peripheral membrane protein</topology>
    </subcellularLocation>
    <subcellularLocation>
        <location evidence="1">Nucleus</location>
    </subcellularLocation>
</comment>
<feature type="compositionally biased region" description="Low complexity" evidence="19">
    <location>
        <begin position="2785"/>
        <end position="2796"/>
    </location>
</feature>
<feature type="compositionally biased region" description="Basic and acidic residues" evidence="19">
    <location>
        <begin position="2516"/>
        <end position="2527"/>
    </location>
</feature>
<keyword evidence="8" id="KW-0344">Guanine-nucleotide releasing factor</keyword>
<feature type="compositionally biased region" description="Low complexity" evidence="19">
    <location>
        <begin position="1493"/>
        <end position="1503"/>
    </location>
</feature>
<dbReference type="InterPro" id="IPR001849">
    <property type="entry name" value="PH_domain"/>
</dbReference>
<keyword evidence="10" id="KW-0863">Zinc-finger</keyword>
<dbReference type="SUPFAM" id="SSF48065">
    <property type="entry name" value="DBL homology domain (DH-domain)"/>
    <property type="match status" value="1"/>
</dbReference>
<evidence type="ECO:0000256" key="19">
    <source>
        <dbReference type="SAM" id="MobiDB-lite"/>
    </source>
</evidence>
<feature type="region of interest" description="Disordered" evidence="19">
    <location>
        <begin position="531"/>
        <end position="550"/>
    </location>
</feature>
<dbReference type="CDD" id="cd13392">
    <property type="entry name" value="PH_AKAP13"/>
    <property type="match status" value="1"/>
</dbReference>
<evidence type="ECO:0000256" key="11">
    <source>
        <dbReference type="ARBA" id="ARBA00022833"/>
    </source>
</evidence>
<dbReference type="CDD" id="cd00160">
    <property type="entry name" value="RhoGEF"/>
    <property type="match status" value="1"/>
</dbReference>
<dbReference type="InterPro" id="IPR051632">
    <property type="entry name" value="Rho_GEF"/>
</dbReference>
<feature type="compositionally biased region" description="Basic and acidic residues" evidence="19">
    <location>
        <begin position="1653"/>
        <end position="1663"/>
    </location>
</feature>
<feature type="region of interest" description="Disordered" evidence="19">
    <location>
        <begin position="333"/>
        <end position="429"/>
    </location>
</feature>
<proteinExistence type="predicted"/>
<dbReference type="InterPro" id="IPR046349">
    <property type="entry name" value="C1-like_sf"/>
</dbReference>
<evidence type="ECO:0000313" key="23">
    <source>
        <dbReference type="EMBL" id="PNI42677.1"/>
    </source>
</evidence>
<evidence type="ECO:0000256" key="10">
    <source>
        <dbReference type="ARBA" id="ARBA00022771"/>
    </source>
</evidence>
<feature type="region of interest" description="Disordered" evidence="19">
    <location>
        <begin position="2693"/>
        <end position="2825"/>
    </location>
</feature>
<dbReference type="InterPro" id="IPR011993">
    <property type="entry name" value="PH-like_dom_sf"/>
</dbReference>
<dbReference type="PANTHER" id="PTHR13944">
    <property type="entry name" value="AGAP007712-PA"/>
    <property type="match status" value="1"/>
</dbReference>
<dbReference type="GO" id="GO:0008270">
    <property type="term" value="F:zinc ion binding"/>
    <property type="evidence" value="ECO:0007669"/>
    <property type="project" value="UniProtKB-KW"/>
</dbReference>
<evidence type="ECO:0000256" key="4">
    <source>
        <dbReference type="ARBA" id="ARBA00004544"/>
    </source>
</evidence>
<evidence type="ECO:0000256" key="9">
    <source>
        <dbReference type="ARBA" id="ARBA00022723"/>
    </source>
</evidence>
<dbReference type="SMART" id="SM00109">
    <property type="entry name" value="C1"/>
    <property type="match status" value="1"/>
</dbReference>
<feature type="domain" description="DH" evidence="21">
    <location>
        <begin position="2019"/>
        <end position="2216"/>
    </location>
</feature>